<dbReference type="PANTHER" id="PTHR35332">
    <property type="entry name" value="REGULATION OF ENOLASE PROTEIN 1"/>
    <property type="match status" value="1"/>
</dbReference>
<dbReference type="EMBL" id="KQ459286">
    <property type="protein sequence ID" value="KPJ02029.1"/>
    <property type="molecule type" value="Genomic_DNA"/>
</dbReference>
<dbReference type="Proteomes" id="UP000053268">
    <property type="component" value="Unassembled WGS sequence"/>
</dbReference>
<evidence type="ECO:0000313" key="2">
    <source>
        <dbReference type="Proteomes" id="UP000053268"/>
    </source>
</evidence>
<dbReference type="PIRSF" id="PIRSF022704">
    <property type="entry name" value="UCP022704"/>
    <property type="match status" value="1"/>
</dbReference>
<dbReference type="InterPro" id="IPR013320">
    <property type="entry name" value="ConA-like_dom_sf"/>
</dbReference>
<dbReference type="Pfam" id="PF07081">
    <property type="entry name" value="DUF1349"/>
    <property type="match status" value="1"/>
</dbReference>
<dbReference type="InterPro" id="IPR009784">
    <property type="entry name" value="DUF1349"/>
</dbReference>
<dbReference type="PANTHER" id="PTHR35332:SF2">
    <property type="entry name" value="REGULATION OF ENOLASE PROTEIN 1"/>
    <property type="match status" value="1"/>
</dbReference>
<organism evidence="1 2">
    <name type="scientific">Papilio xuthus</name>
    <name type="common">Asian swallowtail butterfly</name>
    <dbReference type="NCBI Taxonomy" id="66420"/>
    <lineage>
        <taxon>Eukaryota</taxon>
        <taxon>Metazoa</taxon>
        <taxon>Ecdysozoa</taxon>
        <taxon>Arthropoda</taxon>
        <taxon>Hexapoda</taxon>
        <taxon>Insecta</taxon>
        <taxon>Pterygota</taxon>
        <taxon>Neoptera</taxon>
        <taxon>Endopterygota</taxon>
        <taxon>Lepidoptera</taxon>
        <taxon>Glossata</taxon>
        <taxon>Ditrysia</taxon>
        <taxon>Papilionoidea</taxon>
        <taxon>Papilionidae</taxon>
        <taxon>Papilioninae</taxon>
        <taxon>Papilio</taxon>
    </lineage>
</organism>
<dbReference type="InterPro" id="IPR015987">
    <property type="entry name" value="UCP022704"/>
</dbReference>
<dbReference type="AlphaFoldDB" id="A0A0N1PE34"/>
<dbReference type="SUPFAM" id="SSF49899">
    <property type="entry name" value="Concanavalin A-like lectins/glucanases"/>
    <property type="match status" value="1"/>
</dbReference>
<protein>
    <submittedName>
        <fullName evidence="1">Regulation of enolase protein 1</fullName>
    </submittedName>
</protein>
<gene>
    <name evidence="1" type="ORF">RR46_01450</name>
</gene>
<reference evidence="1 2" key="1">
    <citation type="journal article" date="2015" name="Nat. Commun.">
        <title>Outbred genome sequencing and CRISPR/Cas9 gene editing in butterflies.</title>
        <authorList>
            <person name="Li X."/>
            <person name="Fan D."/>
            <person name="Zhang W."/>
            <person name="Liu G."/>
            <person name="Zhang L."/>
            <person name="Zhao L."/>
            <person name="Fang X."/>
            <person name="Chen L."/>
            <person name="Dong Y."/>
            <person name="Chen Y."/>
            <person name="Ding Y."/>
            <person name="Zhao R."/>
            <person name="Feng M."/>
            <person name="Zhu Y."/>
            <person name="Feng Y."/>
            <person name="Jiang X."/>
            <person name="Zhu D."/>
            <person name="Xiang H."/>
            <person name="Feng X."/>
            <person name="Li S."/>
            <person name="Wang J."/>
            <person name="Zhang G."/>
            <person name="Kronforst M.R."/>
            <person name="Wang W."/>
        </authorList>
    </citation>
    <scope>NUCLEOTIDE SEQUENCE [LARGE SCALE GENOMIC DNA]</scope>
    <source>
        <strain evidence="1">Ya'a_city_454_Px</strain>
        <tissue evidence="1">Whole body</tissue>
    </source>
</reference>
<keyword evidence="2" id="KW-1185">Reference proteome</keyword>
<accession>A0A0N1PE34</accession>
<evidence type="ECO:0000313" key="1">
    <source>
        <dbReference type="EMBL" id="KPJ02029.1"/>
    </source>
</evidence>
<proteinExistence type="predicted"/>
<sequence length="196" mass="22899">MSLTKFTWKDFSWLNEPRKWKTTIDILEISTNYESDFWQETFYNFHHNTGHLFGINVKENITMQVCVEANFEELYDQAGVMIYSDEKHWLKAGIEFNDGQPMIASVLTNELSDWATGIFTGNPGKFWMRITRVDHVICVKYSADKIAWHLLRLCPYPGADKYFIGVFSCSPKRENFKVTFSELAFSVPQEDILHSN</sequence>
<name>A0A0N1PE34_PAPXU</name>
<dbReference type="Gene3D" id="2.60.120.200">
    <property type="match status" value="1"/>
</dbReference>